<accession>A0A2T4DUL9</accession>
<name>A0A2T4DUL9_9BACT</name>
<protein>
    <recommendedName>
        <fullName evidence="3">DUF481 domain-containing protein</fullName>
    </recommendedName>
</protein>
<comment type="caution">
    <text evidence="1">The sequence shown here is derived from an EMBL/GenBank/DDBJ whole genome shotgun (WGS) entry which is preliminary data.</text>
</comment>
<dbReference type="Pfam" id="PF04338">
    <property type="entry name" value="DUF481"/>
    <property type="match status" value="1"/>
</dbReference>
<dbReference type="AlphaFoldDB" id="A0A2T4DUL9"/>
<evidence type="ECO:0000313" key="2">
    <source>
        <dbReference type="Proteomes" id="UP000240608"/>
    </source>
</evidence>
<evidence type="ECO:0000313" key="1">
    <source>
        <dbReference type="EMBL" id="PTB97521.1"/>
    </source>
</evidence>
<dbReference type="InterPro" id="IPR007433">
    <property type="entry name" value="DUF481"/>
</dbReference>
<dbReference type="RefSeq" id="WP_188463161.1">
    <property type="nucleotide sequence ID" value="NZ_BAABHU010000006.1"/>
</dbReference>
<dbReference type="Proteomes" id="UP000240608">
    <property type="component" value="Unassembled WGS sequence"/>
</dbReference>
<sequence length="225" mass="26407">MKLSAELTAYNRSAEADNPANYLGYSLNFNSLYYPNQHAYTLLGQFDYVKLNDANVVNYGYLHTRVNFLRKRVLSYEIFFQYSYDDFRGLNPRWLTGADVRIRLFEGEKTSVVISTGIMHEYEKWRVPVSEREVEANFIKSTNYLSIRHTFNELIDFNMIGYYQTGYDKEVDLFRNRLSSSIILNSKLTQSLSWKNSFDISYEDEPIVPITKLIYTFKTGISLDI</sequence>
<organism evidence="1 2">
    <name type="scientific">Marivirga lumbricoides</name>
    <dbReference type="NCBI Taxonomy" id="1046115"/>
    <lineage>
        <taxon>Bacteria</taxon>
        <taxon>Pseudomonadati</taxon>
        <taxon>Bacteroidota</taxon>
        <taxon>Cytophagia</taxon>
        <taxon>Cytophagales</taxon>
        <taxon>Marivirgaceae</taxon>
        <taxon>Marivirga</taxon>
    </lineage>
</organism>
<evidence type="ECO:0008006" key="3">
    <source>
        <dbReference type="Google" id="ProtNLM"/>
    </source>
</evidence>
<gene>
    <name evidence="1" type="ORF">C9994_02650</name>
</gene>
<proteinExistence type="predicted"/>
<dbReference type="EMBL" id="PYVU01000012">
    <property type="protein sequence ID" value="PTB97521.1"/>
    <property type="molecule type" value="Genomic_DNA"/>
</dbReference>
<reference evidence="1 2" key="1">
    <citation type="submission" date="2018-03" db="EMBL/GenBank/DDBJ databases">
        <title>Cross-interface Injection: A General Nanoliter Liquid Handling Method Applied to Single Cells Genome Amplification Automated Nanoliter Liquid Handling Applied to Single Cell Multiple Displacement Amplification.</title>
        <authorList>
            <person name="Yun J."/>
            <person name="Xu P."/>
            <person name="Xu J."/>
            <person name="Dai X."/>
            <person name="Wang Y."/>
            <person name="Zheng X."/>
            <person name="Cao C."/>
            <person name="Yi Q."/>
            <person name="Zhu Y."/>
            <person name="Wang L."/>
            <person name="Dong Z."/>
            <person name="Huang Y."/>
            <person name="Huang L."/>
            <person name="Du W."/>
        </authorList>
    </citation>
    <scope>NUCLEOTIDE SEQUENCE [LARGE SCALE GENOMIC DNA]</scope>
    <source>
        <strain evidence="1 2">Z-D1-2</strain>
    </source>
</reference>